<reference evidence="3" key="1">
    <citation type="journal article" date="2019" name="Int. J. Syst. Evol. Microbiol.">
        <title>The Global Catalogue of Microorganisms (GCM) 10K type strain sequencing project: providing services to taxonomists for standard genome sequencing and annotation.</title>
        <authorList>
            <consortium name="The Broad Institute Genomics Platform"/>
            <consortium name="The Broad Institute Genome Sequencing Center for Infectious Disease"/>
            <person name="Wu L."/>
            <person name="Ma J."/>
        </authorList>
    </citation>
    <scope>NUCLEOTIDE SEQUENCE [LARGE SCALE GENOMIC DNA]</scope>
    <source>
        <strain evidence="3">CCUG 63682</strain>
    </source>
</reference>
<evidence type="ECO:0000313" key="2">
    <source>
        <dbReference type="EMBL" id="MFC4722881.1"/>
    </source>
</evidence>
<dbReference type="RefSeq" id="WP_387963770.1">
    <property type="nucleotide sequence ID" value="NZ_JBHSGP010000014.1"/>
</dbReference>
<comment type="caution">
    <text evidence="2">The sequence shown here is derived from an EMBL/GenBank/DDBJ whole genome shotgun (WGS) entry which is preliminary data.</text>
</comment>
<dbReference type="InterPro" id="IPR023214">
    <property type="entry name" value="HAD_sf"/>
</dbReference>
<dbReference type="EMBL" id="JBHSGP010000014">
    <property type="protein sequence ID" value="MFC4722881.1"/>
    <property type="molecule type" value="Genomic_DNA"/>
</dbReference>
<evidence type="ECO:0000313" key="3">
    <source>
        <dbReference type="Proteomes" id="UP001595953"/>
    </source>
</evidence>
<keyword evidence="1" id="KW-0812">Transmembrane</keyword>
<keyword evidence="1" id="KW-1133">Transmembrane helix</keyword>
<accession>A0ABV9N3I5</accession>
<gene>
    <name evidence="2" type="ORF">ACFO5O_11150</name>
</gene>
<dbReference type="SUPFAM" id="SSF56784">
    <property type="entry name" value="HAD-like"/>
    <property type="match status" value="1"/>
</dbReference>
<keyword evidence="3" id="KW-1185">Reference proteome</keyword>
<keyword evidence="1" id="KW-0472">Membrane</keyword>
<sequence>MKKIKQCFFLLASKIYIYIILVKLSRRKYSRVFIFDIDNTIAHTWFSFNTTYFKNNHDRLLSLPIFTKMRRLISILYKNPNTIVLFLTARSLHDYPVTYKWLKSQGFPLKYSDLFIVNSPRFKIKILSALKKQKVNVYYIDDLSYNHENGVVKFYDSEIKDIKNLSTLQENIKYFGYDDIERFNSF</sequence>
<dbReference type="Proteomes" id="UP001595953">
    <property type="component" value="Unassembled WGS sequence"/>
</dbReference>
<name>A0ABV9N3I5_9FLAO</name>
<proteinExistence type="predicted"/>
<feature type="transmembrane region" description="Helical" evidence="1">
    <location>
        <begin position="7"/>
        <end position="25"/>
    </location>
</feature>
<dbReference type="Gene3D" id="3.40.50.1000">
    <property type="entry name" value="HAD superfamily/HAD-like"/>
    <property type="match status" value="1"/>
</dbReference>
<evidence type="ECO:0000256" key="1">
    <source>
        <dbReference type="SAM" id="Phobius"/>
    </source>
</evidence>
<protein>
    <submittedName>
        <fullName evidence="2">Uncharacterized protein</fullName>
    </submittedName>
</protein>
<organism evidence="2 3">
    <name type="scientific">Geojedonia litorea</name>
    <dbReference type="NCBI Taxonomy" id="1268269"/>
    <lineage>
        <taxon>Bacteria</taxon>
        <taxon>Pseudomonadati</taxon>
        <taxon>Bacteroidota</taxon>
        <taxon>Flavobacteriia</taxon>
        <taxon>Flavobacteriales</taxon>
        <taxon>Flavobacteriaceae</taxon>
        <taxon>Geojedonia</taxon>
    </lineage>
</organism>
<dbReference type="InterPro" id="IPR036412">
    <property type="entry name" value="HAD-like_sf"/>
</dbReference>